<evidence type="ECO:0000256" key="2">
    <source>
        <dbReference type="ARBA" id="ARBA00022714"/>
    </source>
</evidence>
<evidence type="ECO:0000256" key="5">
    <source>
        <dbReference type="ARBA" id="ARBA00023014"/>
    </source>
</evidence>
<keyword evidence="9" id="KW-1185">Reference proteome</keyword>
<comment type="cofactor">
    <cofactor evidence="6">
        <name>[2Fe-2S] cluster</name>
        <dbReference type="ChEBI" id="CHEBI:190135"/>
    </cofactor>
</comment>
<keyword evidence="5" id="KW-0411">Iron-sulfur</keyword>
<protein>
    <submittedName>
        <fullName evidence="8">(2Fe-2S) ferredoxin</fullName>
    </submittedName>
</protein>
<evidence type="ECO:0000256" key="1">
    <source>
        <dbReference type="ARBA" id="ARBA00010914"/>
    </source>
</evidence>
<keyword evidence="3" id="KW-0479">Metal-binding</keyword>
<evidence type="ECO:0000256" key="4">
    <source>
        <dbReference type="ARBA" id="ARBA00023004"/>
    </source>
</evidence>
<dbReference type="PANTHER" id="PTHR23426">
    <property type="entry name" value="FERREDOXIN/ADRENODOXIN"/>
    <property type="match status" value="1"/>
</dbReference>
<organism evidence="8 9">
    <name type="scientific">Anaeromyxobacter oryzae</name>
    <dbReference type="NCBI Taxonomy" id="2918170"/>
    <lineage>
        <taxon>Bacteria</taxon>
        <taxon>Pseudomonadati</taxon>
        <taxon>Myxococcota</taxon>
        <taxon>Myxococcia</taxon>
        <taxon>Myxococcales</taxon>
        <taxon>Cystobacterineae</taxon>
        <taxon>Anaeromyxobacteraceae</taxon>
        <taxon>Anaeromyxobacter</taxon>
    </lineage>
</organism>
<name>A0ABN6MUS7_9BACT</name>
<dbReference type="Pfam" id="PF00111">
    <property type="entry name" value="Fer2"/>
    <property type="match status" value="1"/>
</dbReference>
<proteinExistence type="inferred from homology"/>
<dbReference type="InterPro" id="IPR001055">
    <property type="entry name" value="Adrenodoxin-like"/>
</dbReference>
<dbReference type="Proteomes" id="UP001162891">
    <property type="component" value="Chromosome"/>
</dbReference>
<dbReference type="SUPFAM" id="SSF54292">
    <property type="entry name" value="2Fe-2S ferredoxin-like"/>
    <property type="match status" value="1"/>
</dbReference>
<evidence type="ECO:0000256" key="3">
    <source>
        <dbReference type="ARBA" id="ARBA00022723"/>
    </source>
</evidence>
<dbReference type="CDD" id="cd00207">
    <property type="entry name" value="fer2"/>
    <property type="match status" value="1"/>
</dbReference>
<evidence type="ECO:0000313" key="8">
    <source>
        <dbReference type="EMBL" id="BDG04246.1"/>
    </source>
</evidence>
<dbReference type="InterPro" id="IPR001041">
    <property type="entry name" value="2Fe-2S_ferredoxin-type"/>
</dbReference>
<comment type="similarity">
    <text evidence="1">Belongs to the adrenodoxin/putidaredoxin family.</text>
</comment>
<gene>
    <name evidence="8" type="ORF">AMOR_32420</name>
</gene>
<keyword evidence="2" id="KW-0001">2Fe-2S</keyword>
<evidence type="ECO:0000256" key="6">
    <source>
        <dbReference type="ARBA" id="ARBA00034078"/>
    </source>
</evidence>
<dbReference type="PANTHER" id="PTHR23426:SF65">
    <property type="entry name" value="FERREDOXIN-2, MITOCHONDRIAL"/>
    <property type="match status" value="1"/>
</dbReference>
<sequence>MPRVTFVPDGKTVEVPAGTSILDAAEAADVDLPSNCGGVCACTTCHVWVEEGLDSLSELEDREDDKLNEAAGLAPTSRLGCQACVSTGDVVVRIPHNRIAS</sequence>
<evidence type="ECO:0000313" key="9">
    <source>
        <dbReference type="Proteomes" id="UP001162891"/>
    </source>
</evidence>
<evidence type="ECO:0000259" key="7">
    <source>
        <dbReference type="PROSITE" id="PS51085"/>
    </source>
</evidence>
<dbReference type="EMBL" id="AP025591">
    <property type="protein sequence ID" value="BDG04246.1"/>
    <property type="molecule type" value="Genomic_DNA"/>
</dbReference>
<accession>A0ABN6MUS7</accession>
<dbReference type="Gene3D" id="3.10.20.30">
    <property type="match status" value="1"/>
</dbReference>
<dbReference type="RefSeq" id="WP_248352611.1">
    <property type="nucleotide sequence ID" value="NZ_AP025591.1"/>
</dbReference>
<dbReference type="InterPro" id="IPR012675">
    <property type="entry name" value="Beta-grasp_dom_sf"/>
</dbReference>
<dbReference type="InterPro" id="IPR036010">
    <property type="entry name" value="2Fe-2S_ferredoxin-like_sf"/>
</dbReference>
<dbReference type="PROSITE" id="PS51085">
    <property type="entry name" value="2FE2S_FER_2"/>
    <property type="match status" value="1"/>
</dbReference>
<dbReference type="PRINTS" id="PR00355">
    <property type="entry name" value="ADRENODOXIN"/>
</dbReference>
<keyword evidence="4" id="KW-0408">Iron</keyword>
<feature type="domain" description="2Fe-2S ferredoxin-type" evidence="7">
    <location>
        <begin position="2"/>
        <end position="98"/>
    </location>
</feature>
<reference evidence="9" key="1">
    <citation type="journal article" date="2022" name="Int. J. Syst. Evol. Microbiol.">
        <title>Anaeromyxobacter oryzae sp. nov., Anaeromyxobacter diazotrophicus sp. nov. and Anaeromyxobacter paludicola sp. nov., isolated from paddy soils.</title>
        <authorList>
            <person name="Itoh H."/>
            <person name="Xu Z."/>
            <person name="Mise K."/>
            <person name="Masuda Y."/>
            <person name="Ushijima N."/>
            <person name="Hayakawa C."/>
            <person name="Shiratori Y."/>
            <person name="Senoo K."/>
        </authorList>
    </citation>
    <scope>NUCLEOTIDE SEQUENCE [LARGE SCALE GENOMIC DNA]</scope>
    <source>
        <strain evidence="9">Red232</strain>
    </source>
</reference>